<dbReference type="RefSeq" id="WP_163592341.1">
    <property type="nucleotide sequence ID" value="NZ_CP040852.1"/>
</dbReference>
<accession>A0AAE7BQ19</accession>
<gene>
    <name evidence="8" type="ORF">FEE40_03440</name>
</gene>
<evidence type="ECO:0000256" key="3">
    <source>
        <dbReference type="ARBA" id="ARBA00022729"/>
    </source>
</evidence>
<dbReference type="Gene3D" id="3.10.20.890">
    <property type="match status" value="5"/>
</dbReference>
<protein>
    <submittedName>
        <fullName evidence="8">YSIRK-type signal peptide-containing protein</fullName>
    </submittedName>
</protein>
<dbReference type="NCBIfam" id="TIGR01167">
    <property type="entry name" value="LPXTG_anchor"/>
    <property type="match status" value="1"/>
</dbReference>
<feature type="compositionally biased region" description="Basic and acidic residues" evidence="5">
    <location>
        <begin position="1181"/>
        <end position="1203"/>
    </location>
</feature>
<dbReference type="Pfam" id="PF08428">
    <property type="entry name" value="Rib"/>
    <property type="match status" value="8"/>
</dbReference>
<feature type="compositionally biased region" description="Basic and acidic residues" evidence="5">
    <location>
        <begin position="1314"/>
        <end position="1328"/>
    </location>
</feature>
<dbReference type="InterPro" id="IPR012706">
    <property type="entry name" value="Rib_alpha_Esp_rpt"/>
</dbReference>
<feature type="compositionally biased region" description="Polar residues" evidence="5">
    <location>
        <begin position="99"/>
        <end position="110"/>
    </location>
</feature>
<feature type="compositionally biased region" description="Low complexity" evidence="5">
    <location>
        <begin position="87"/>
        <end position="98"/>
    </location>
</feature>
<feature type="compositionally biased region" description="Basic and acidic residues" evidence="5">
    <location>
        <begin position="1346"/>
        <end position="1361"/>
    </location>
</feature>
<dbReference type="InterPro" id="IPR005877">
    <property type="entry name" value="YSIRK_signal_dom"/>
</dbReference>
<sequence length="1702" mass="181988">MLSKNNKKLQAQKMEPKQQRFAIKKFTVGVASVLVGTTFAMYSGAGNVSADETATENTSSEVVENKSDDVNNKEVVLSNAATNAEVDSTSTANTDATAQPTEESAQTQANEAEKATDAVENEAEATTASDVAKDEATTVQPEEGVNAQAEKPVATSAFRAATTEADETADTSATPGDPNTPVSAALQEELEKNAVYSPGTQGDKKSYAGKAWLQTTGTAMNAFGSGDVPMAGVKVYLQWVNGKGHVSKVYYTTSEADGTYVINLDHPDLENGNEFQLAGDPKFAIRTWISNPDPEKYNVVKQGDGIYGFHTRVNRNNESWDFTAGINRIVNSMVILQDKVGADTWLMKPEDQWEKSPNASGEWPKEGIYGTVRGTVWFENGDYAGSLANQWTNDGNDVKATGTKIVASYLNDEVTRQLDEWKKNNKGYQVDDMRKAQAEIIKAYQEEHGVGSHIAETVVGVAKANGTYYIPFRGLYGISATKQNSGAKISWTITDDEYGKLVSDADISHNNLMAWNGTIGQKHRHINQDYMYITPLIDNYNVWSNGFPSNIFQNPADKFLTMVESSYNIGAINYAIMAPQPMIDALNYDASGEHNAFAGDKVEATIGGLLPAREYQVQWFRDGVAVGDPVTIVSTVDGTFAPADSTSYTIPNDLTGDTNFTVAVFEQGTNTKSLNNALALDSLLASVPVADSYVPAYKPVDGTVGEEAVVAAPTFTDKDGNSTDKDGNPVTAPAGTKFTTATTDEEKQKANLPADATVLDPTNVTVDEATGKITVKGEGLPAKGTYVTPVVVTYPDGSKDYTYATVSVAKDYTETYTANGGTINKELGQPTTNADLANAVTYTKDGKDATAPAGTTVAPKDGTTLPDGNTPGVYDIPTVVTYPDKTTDEVTVKVVVGNVIPVTDPDKQTTPDGYVRVTFAPGDHGKFADGAVTVYDVKQGTAKAELDKVVPEVTPEEDYLHTGWSPEIPATIDAQSTFTAQYKVKDNVKYKATFGKLTKPAGEATTEDDVTSKVTTDYPADAKEQPVVTVTDKSKLPDGNTPGTYEVPVTVTYPDGTMADGKVTVTVLDKIIDRTDDPSQPTPEGYVRVAFDAGKDGKFATGSRTVFDVREGTPASALKVPVVEANDGFVQKAGDEAWSPALPTAFTKGATYVAQYEVAKTDADKYEPQGKDVTTGVNETPKAEDGIANKGDLPEGTKYEWKTPVDTTTPGEKEGTIVVTYPDGSKDEVSVKVTVKEDPTDADKYEPQGKDVNTGLNKQPDASEGIANKEDLPEGTKYEWKTPVDTTTPGEKEGTIVVTYPDGSKDEVSVKVTVKEDPTDADKYEPQGKDVNTGLNKQPDASEGIANKEDLPEGTKYEWKTPVDTTTPGEKEGTIVVTYPDGSTDEVPVKVVVKDDRTDAEKNDPQGQDVNTGLNKQPDASEGIANKDDLPEGTKYEWKTPVDTTTPGEKEGTIVVTYPDGSTDEVSVKVVVTDDRTDAEKNDPQGKDVNTGLNKQPDASEGIANKDDLPEGTKYEWKTPVDTTTPGEKEGTIVVTYPDGSTDEVSVKVVVTDDRTDADKYEPQTKPVEVLPGEVPDAKDTIANLDELPKGTTVEWIVTPNTATPGKVNGLVRVTYPDGSFDIVEVEVIVKAATVGNNTDESKPAPKPTNVTKPVADNGKQELPQTGDDSDTSQASVAGVILTALAGVLGLGAVADKKKRKN</sequence>
<feature type="compositionally biased region" description="Basic and acidic residues" evidence="5">
    <location>
        <begin position="1267"/>
        <end position="1282"/>
    </location>
</feature>
<evidence type="ECO:0000313" key="8">
    <source>
        <dbReference type="EMBL" id="QIA89304.1"/>
    </source>
</evidence>
<feature type="transmembrane region" description="Helical" evidence="6">
    <location>
        <begin position="1675"/>
        <end position="1695"/>
    </location>
</feature>
<feature type="compositionally biased region" description="Basic and acidic residues" evidence="5">
    <location>
        <begin position="1392"/>
        <end position="1404"/>
    </location>
</feature>
<reference evidence="8 9" key="1">
    <citation type="journal article" date="2019" name="Nat. Med.">
        <title>Preventing dysbiosis of the neonatal mouse intestinal microbiome protects against late-onset sepsis.</title>
        <authorList>
            <person name="Singer J.R."/>
            <person name="Blosser E.G."/>
            <person name="Zindl C.L."/>
            <person name="Silberger D.J."/>
            <person name="Conlan S."/>
            <person name="Laufer V.A."/>
            <person name="DiToro D."/>
            <person name="Deming C."/>
            <person name="Kumar R."/>
            <person name="Morrow C.D."/>
            <person name="Segre J.A."/>
            <person name="Gray M.J."/>
            <person name="Randolph D.A."/>
            <person name="Weaver C.T."/>
        </authorList>
    </citation>
    <scope>NUCLEOTIDE SEQUENCE [LARGE SCALE GENOMIC DNA]</scope>
    <source>
        <strain evidence="8 9">V10</strain>
    </source>
</reference>
<feature type="region of interest" description="Disordered" evidence="5">
    <location>
        <begin position="1314"/>
        <end position="1461"/>
    </location>
</feature>
<evidence type="ECO:0000256" key="6">
    <source>
        <dbReference type="SAM" id="Phobius"/>
    </source>
</evidence>
<evidence type="ECO:0000256" key="5">
    <source>
        <dbReference type="SAM" id="MobiDB-lite"/>
    </source>
</evidence>
<feature type="domain" description="Gram-positive cocci surface proteins LPxTG" evidence="7">
    <location>
        <begin position="1663"/>
        <end position="1702"/>
    </location>
</feature>
<dbReference type="EMBL" id="CP040852">
    <property type="protein sequence ID" value="QIA89304.1"/>
    <property type="molecule type" value="Genomic_DNA"/>
</dbReference>
<evidence type="ECO:0000256" key="2">
    <source>
        <dbReference type="ARBA" id="ARBA00022525"/>
    </source>
</evidence>
<dbReference type="Pfam" id="PF04650">
    <property type="entry name" value="YSIRK_signal"/>
    <property type="match status" value="1"/>
</dbReference>
<dbReference type="PROSITE" id="PS50847">
    <property type="entry name" value="GRAM_POS_ANCHORING"/>
    <property type="match status" value="1"/>
</dbReference>
<dbReference type="InterPro" id="IPR059115">
    <property type="entry name" value="Rib"/>
</dbReference>
<feature type="region of interest" description="Disordered" evidence="5">
    <location>
        <begin position="1239"/>
        <end position="1295"/>
    </location>
</feature>
<keyword evidence="6" id="KW-0812">Transmembrane</keyword>
<dbReference type="NCBIfam" id="NF038186">
    <property type="entry name" value="YPDG_rpt"/>
    <property type="match status" value="1"/>
</dbReference>
<dbReference type="Proteomes" id="UP000463931">
    <property type="component" value="Chromosome"/>
</dbReference>
<feature type="compositionally biased region" description="Basic and acidic residues" evidence="5">
    <location>
        <begin position="1504"/>
        <end position="1519"/>
    </location>
</feature>
<feature type="region of interest" description="Disordered" evidence="5">
    <location>
        <begin position="1637"/>
        <end position="1674"/>
    </location>
</feature>
<keyword evidence="3" id="KW-0732">Signal</keyword>
<dbReference type="NCBIfam" id="TIGR02331">
    <property type="entry name" value="rib_alpha"/>
    <property type="match status" value="6"/>
</dbReference>
<evidence type="ECO:0000259" key="7">
    <source>
        <dbReference type="PROSITE" id="PS50847"/>
    </source>
</evidence>
<feature type="region of interest" description="Disordered" evidence="5">
    <location>
        <begin position="1167"/>
        <end position="1216"/>
    </location>
</feature>
<keyword evidence="2" id="KW-0964">Secreted</keyword>
<feature type="region of interest" description="Disordered" evidence="5">
    <location>
        <begin position="1473"/>
        <end position="1531"/>
    </location>
</feature>
<feature type="compositionally biased region" description="Basic and acidic residues" evidence="5">
    <location>
        <begin position="1239"/>
        <end position="1249"/>
    </location>
</feature>
<evidence type="ECO:0000313" key="9">
    <source>
        <dbReference type="Proteomes" id="UP000463931"/>
    </source>
</evidence>
<dbReference type="InterPro" id="IPR019931">
    <property type="entry name" value="LPXTG_anchor"/>
</dbReference>
<organism evidence="8 9">
    <name type="scientific">Ligilactobacillus murinus</name>
    <dbReference type="NCBI Taxonomy" id="1622"/>
    <lineage>
        <taxon>Bacteria</taxon>
        <taxon>Bacillati</taxon>
        <taxon>Bacillota</taxon>
        <taxon>Bacilli</taxon>
        <taxon>Lactobacillales</taxon>
        <taxon>Lactobacillaceae</taxon>
        <taxon>Ligilactobacillus</taxon>
    </lineage>
</organism>
<evidence type="ECO:0000256" key="1">
    <source>
        <dbReference type="ARBA" id="ARBA00022512"/>
    </source>
</evidence>
<dbReference type="Pfam" id="PF18957">
    <property type="entry name" value="RibLong"/>
    <property type="match status" value="1"/>
</dbReference>
<feature type="region of interest" description="Disordered" evidence="5">
    <location>
        <begin position="715"/>
        <end position="736"/>
    </location>
</feature>
<keyword evidence="6" id="KW-0472">Membrane</keyword>
<evidence type="ECO:0000256" key="4">
    <source>
        <dbReference type="ARBA" id="ARBA00023088"/>
    </source>
</evidence>
<dbReference type="Pfam" id="PF00746">
    <property type="entry name" value="Gram_pos_anchor"/>
    <property type="match status" value="1"/>
</dbReference>
<keyword evidence="4" id="KW-0572">Peptidoglycan-anchor</keyword>
<feature type="region of interest" description="Disordered" evidence="5">
    <location>
        <begin position="80"/>
        <end position="182"/>
    </location>
</feature>
<name>A0AAE7BQ19_9LACO</name>
<feature type="compositionally biased region" description="Basic and acidic residues" evidence="5">
    <location>
        <begin position="1473"/>
        <end position="1486"/>
    </location>
</feature>
<feature type="compositionally biased region" description="Basic and acidic residues" evidence="5">
    <location>
        <begin position="1425"/>
        <end position="1440"/>
    </location>
</feature>
<proteinExistence type="predicted"/>
<feature type="compositionally biased region" description="Basic and acidic residues" evidence="5">
    <location>
        <begin position="716"/>
        <end position="727"/>
    </location>
</feature>
<keyword evidence="1" id="KW-0134">Cell wall</keyword>
<keyword evidence="6" id="KW-1133">Transmembrane helix</keyword>
<dbReference type="InterPro" id="IPR044055">
    <property type="entry name" value="RibLong"/>
</dbReference>
<feature type="compositionally biased region" description="Polar residues" evidence="5">
    <location>
        <begin position="1405"/>
        <end position="1415"/>
    </location>
</feature>
<dbReference type="NCBIfam" id="TIGR01168">
    <property type="entry name" value="YSIRK_signal"/>
    <property type="match status" value="1"/>
</dbReference>